<evidence type="ECO:0000256" key="9">
    <source>
        <dbReference type="ARBA" id="ARBA00023136"/>
    </source>
</evidence>
<organism evidence="16 17">
    <name type="scientific">Batillaria attramentaria</name>
    <dbReference type="NCBI Taxonomy" id="370345"/>
    <lineage>
        <taxon>Eukaryota</taxon>
        <taxon>Metazoa</taxon>
        <taxon>Spiralia</taxon>
        <taxon>Lophotrochozoa</taxon>
        <taxon>Mollusca</taxon>
        <taxon>Gastropoda</taxon>
        <taxon>Caenogastropoda</taxon>
        <taxon>Sorbeoconcha</taxon>
        <taxon>Cerithioidea</taxon>
        <taxon>Batillariidae</taxon>
        <taxon>Batillaria</taxon>
    </lineage>
</organism>
<keyword evidence="5" id="KW-0808">Transferase</keyword>
<feature type="region of interest" description="Disordered" evidence="13">
    <location>
        <begin position="148"/>
        <end position="169"/>
    </location>
</feature>
<accession>A0ABD0LG53</accession>
<dbReference type="FunFam" id="3.90.550.10:FF:000139">
    <property type="entry name" value="Chitin synthase 8"/>
    <property type="match status" value="1"/>
</dbReference>
<dbReference type="Pfam" id="PF03142">
    <property type="entry name" value="Chitin_synth_2"/>
    <property type="match status" value="1"/>
</dbReference>
<dbReference type="PANTHER" id="PTHR22914:SF41">
    <property type="entry name" value="CHITIN SYNTHASE 7"/>
    <property type="match status" value="1"/>
</dbReference>
<dbReference type="EC" id="2.4.1.16" evidence="2"/>
<keyword evidence="17" id="KW-1185">Reference proteome</keyword>
<feature type="compositionally biased region" description="Basic and acidic residues" evidence="13">
    <location>
        <begin position="474"/>
        <end position="486"/>
    </location>
</feature>
<reference evidence="16 17" key="1">
    <citation type="journal article" date="2023" name="Sci. Data">
        <title>Genome assembly of the Korean intertidal mud-creeper Batillaria attramentaria.</title>
        <authorList>
            <person name="Patra A.K."/>
            <person name="Ho P.T."/>
            <person name="Jun S."/>
            <person name="Lee S.J."/>
            <person name="Kim Y."/>
            <person name="Won Y.J."/>
        </authorList>
    </citation>
    <scope>NUCLEOTIDE SEQUENCE [LARGE SCALE GENOMIC DNA]</scope>
    <source>
        <strain evidence="16">Wonlab-2016</strain>
    </source>
</reference>
<dbReference type="GO" id="GO:0004100">
    <property type="term" value="F:chitin synthase activity"/>
    <property type="evidence" value="ECO:0007669"/>
    <property type="project" value="UniProtKB-EC"/>
</dbReference>
<proteinExistence type="inferred from homology"/>
<feature type="domain" description="SAM" evidence="15">
    <location>
        <begin position="1369"/>
        <end position="1437"/>
    </location>
</feature>
<feature type="transmembrane region" description="Helical" evidence="14">
    <location>
        <begin position="1534"/>
        <end position="1554"/>
    </location>
</feature>
<feature type="transmembrane region" description="Helical" evidence="14">
    <location>
        <begin position="219"/>
        <end position="244"/>
    </location>
</feature>
<dbReference type="PANTHER" id="PTHR22914">
    <property type="entry name" value="CHITIN SYNTHASE"/>
    <property type="match status" value="1"/>
</dbReference>
<feature type="transmembrane region" description="Helical" evidence="14">
    <location>
        <begin position="627"/>
        <end position="651"/>
    </location>
</feature>
<feature type="compositionally biased region" description="Basic and acidic residues" evidence="13">
    <location>
        <begin position="80"/>
        <end position="94"/>
    </location>
</feature>
<protein>
    <recommendedName>
        <fullName evidence="2">chitin synthase</fullName>
        <ecNumber evidence="2">2.4.1.16</ecNumber>
    </recommendedName>
</protein>
<dbReference type="InterPro" id="IPR001660">
    <property type="entry name" value="SAM"/>
</dbReference>
<dbReference type="PROSITE" id="PS50105">
    <property type="entry name" value="SAM_DOMAIN"/>
    <property type="match status" value="2"/>
</dbReference>
<dbReference type="EMBL" id="JACVVK020000054">
    <property type="protein sequence ID" value="KAK7497934.1"/>
    <property type="molecule type" value="Genomic_DNA"/>
</dbReference>
<dbReference type="Pfam" id="PF00536">
    <property type="entry name" value="SAM_1"/>
    <property type="match status" value="1"/>
</dbReference>
<feature type="compositionally biased region" description="Polar residues" evidence="13">
    <location>
        <begin position="159"/>
        <end position="168"/>
    </location>
</feature>
<evidence type="ECO:0000256" key="1">
    <source>
        <dbReference type="ARBA" id="ARBA00004651"/>
    </source>
</evidence>
<feature type="transmembrane region" description="Helical" evidence="14">
    <location>
        <begin position="1140"/>
        <end position="1162"/>
    </location>
</feature>
<dbReference type="Gene3D" id="3.90.550.10">
    <property type="entry name" value="Spore Coat Polysaccharide Biosynthesis Protein SpsA, Chain A"/>
    <property type="match status" value="1"/>
</dbReference>
<feature type="domain" description="SAM" evidence="15">
    <location>
        <begin position="1305"/>
        <end position="1364"/>
    </location>
</feature>
<comment type="caution">
    <text evidence="16">The sequence shown here is derived from an EMBL/GenBank/DDBJ whole genome shotgun (WGS) entry which is preliminary data.</text>
</comment>
<feature type="transmembrane region" description="Helical" evidence="14">
    <location>
        <begin position="504"/>
        <end position="524"/>
    </location>
</feature>
<dbReference type="SUPFAM" id="SSF47769">
    <property type="entry name" value="SAM/Pointed domain"/>
    <property type="match status" value="2"/>
</dbReference>
<feature type="transmembrane region" description="Helical" evidence="14">
    <location>
        <begin position="1014"/>
        <end position="1036"/>
    </location>
</feature>
<evidence type="ECO:0000256" key="8">
    <source>
        <dbReference type="ARBA" id="ARBA00023054"/>
    </source>
</evidence>
<evidence type="ECO:0000256" key="6">
    <source>
        <dbReference type="ARBA" id="ARBA00022692"/>
    </source>
</evidence>
<evidence type="ECO:0000313" key="17">
    <source>
        <dbReference type="Proteomes" id="UP001519460"/>
    </source>
</evidence>
<evidence type="ECO:0000313" key="16">
    <source>
        <dbReference type="EMBL" id="KAK7497934.1"/>
    </source>
</evidence>
<name>A0ABD0LG53_9CAEN</name>
<gene>
    <name evidence="16" type="ORF">BaRGS_00010805</name>
</gene>
<keyword evidence="8" id="KW-0175">Coiled coil</keyword>
<feature type="transmembrane region" description="Helical" evidence="14">
    <location>
        <begin position="274"/>
        <end position="296"/>
    </location>
</feature>
<keyword evidence="3" id="KW-1003">Cell membrane</keyword>
<keyword evidence="9 14" id="KW-0472">Membrane</keyword>
<feature type="region of interest" description="Disordered" evidence="13">
    <location>
        <begin position="1615"/>
        <end position="1638"/>
    </location>
</feature>
<keyword evidence="7 14" id="KW-1133">Transmembrane helix</keyword>
<feature type="compositionally biased region" description="Low complexity" evidence="13">
    <location>
        <begin position="447"/>
        <end position="471"/>
    </location>
</feature>
<feature type="compositionally biased region" description="Polar residues" evidence="13">
    <location>
        <begin position="1254"/>
        <end position="1270"/>
    </location>
</feature>
<keyword evidence="6 14" id="KW-0812">Transmembrane</keyword>
<comment type="subcellular location">
    <subcellularLocation>
        <location evidence="1">Cell membrane</location>
        <topology evidence="1">Multi-pass membrane protein</topology>
    </subcellularLocation>
</comment>
<feature type="region of interest" description="Disordered" evidence="13">
    <location>
        <begin position="447"/>
        <end position="488"/>
    </location>
</feature>
<dbReference type="Proteomes" id="UP001519460">
    <property type="component" value="Unassembled WGS sequence"/>
</dbReference>
<evidence type="ECO:0000256" key="12">
    <source>
        <dbReference type="ARBA" id="ARBA00048014"/>
    </source>
</evidence>
<dbReference type="Pfam" id="PF07647">
    <property type="entry name" value="SAM_2"/>
    <property type="match status" value="1"/>
</dbReference>
<keyword evidence="4" id="KW-0328">Glycosyltransferase</keyword>
<evidence type="ECO:0000256" key="2">
    <source>
        <dbReference type="ARBA" id="ARBA00012543"/>
    </source>
</evidence>
<feature type="transmembrane region" description="Helical" evidence="14">
    <location>
        <begin position="1048"/>
        <end position="1067"/>
    </location>
</feature>
<feature type="compositionally biased region" description="Basic and acidic residues" evidence="13">
    <location>
        <begin position="149"/>
        <end position="158"/>
    </location>
</feature>
<dbReference type="InterPro" id="IPR004835">
    <property type="entry name" value="Chitin_synth"/>
</dbReference>
<feature type="transmembrane region" description="Helical" evidence="14">
    <location>
        <begin position="587"/>
        <end position="607"/>
    </location>
</feature>
<sequence>MSSTNLPSKSTSPKVAEDIYPIDSKTDPHPPVFKAAPDLRLTMDDRILANRSSLSAQSAGPPHASPHQSDDQTHQQAQQHHSDSSPKPTDERSTKLYLATNDVAEDKLGDSEIGTETTGDFLGGGSRIKNRRIGSSPQVYETMPTISENKAHDEHRSATSEPSTSVSNSFSATYSASRTSSISSSTSNPAALHNSHLTVEGEWKVEVAQKQRKDEKDGVVVLAIVKWVVTIAMMLALLVCLISVKLSVLVLSKQLQAVTPSDQEDWTTYSAQFIVLYLLLSVPPLLNAVRAGWYGLLDRTVPWPSRKAILWAVVRAFLESLGLCLMCYKVLGQYDSPLSLLLLATPLFLPAVDSFRRIHHRRGTVQVVGVVFAGLGVVATVVLMVTSGAMDEGVWRVIVAFVALSIAWLPSFQQYITVAAAKTGEKEPAMEEAREVTNYNTFNNTFNTNLSNNDDTNTTSGVSSSVTTNPTQVTEHESKSDDKEMELSGGAEVLRPRATWKGVFIVHSCRVVFTFLVSALIYMLDSEGGPGAVFTDTVHTAFLDAWNLDSHVTDSTWTAFGLAIGAGLVGYVLAFGACHMNMMRGALAPPLVLATPLAVLVVSVSQMCDVIVGDSGSTCSWDTGNMAAIYVVAATVCFLLAPLLTFGWSLLRSAPVLLQQESVVFWLPGYNTAGLDTWLLVNRRRDVTTPDTSDKTGKKSKVYICTTMYREAEDEMRQLLESINEINKARAAGHRSFESHIIFDGGVRQRELSEFSLTLIGLLEETLGVRPEACTKVDTPYGLKLSWKLPGNSGKDMYFNIHLKDSLKVKNKKRWSQVMYMSYVLDFLTDGRDEDSFILTTDGDVAFTPDSVEALLDLMTRDHSIGAVCARTHPIGEGPLVWYQKFEYAIGHWFQKAAEHVLGSVLCAPGCFSVYRCRALADVLPKYARRVETAFDFLTKDMGEDRWLCTLMVQSGWRIEYCATSENRTNCPGHFDEFYKQRRRWIASTLANLMLIVKEWKYVRQFNHRVSNFFLLYQVLLLCSTLIGPSTIVLVVSGGLSYAWDVDIIATVVLQILLCIAFAILCVRTSQTTQLLVAKIYTFVYAVVMTAVSVGTAEQIVEDLNNSPGDTGSVPVPGENGSETIITTLGPLNSDISLDLPVSVTTLYFAGLAAMFVVAALLHLREFWNLAHALWYLLCLPSGYLVLTIYGVCNITDSSWGTREVGEETPAVKKEPWQKRAREILEDICFCCVRQPTPRMTRDTEVQTLTVGNTRTTSVSLNDSTSPSQDGDTHVPVEGQDIEPRTNQGRDVDLEVTEEVVPVPVEDWLPLEMRGKYASLFRNHGFDSTLFIAGMTEKELKRIGVASRGHLHYLLAQVALITAFEIEYKVPTNVDDWLEEIGLSMYRENFHRNHIHTPKEMEVLKSFGREDIERELGITKAGHIKRLRYAIRMLKDPTEAQIKAMRMRQVIEDAPIHYLEDSHAGEYAFWEKLKECCLQPDFKAFGLENEVKSKLTGLRNDWLLILAVSNTLWLILITTLASNAALTVVGANPVGLVFLVVFGALFFIQFLTMLQHRLVTLSHFLARAPYRCGRPMFTSWSFSQAGKPGFEDTSDWEAVQQVRRDSQRAWQRVIKPKRRRQKYPSRADNAASETTSLI</sequence>
<evidence type="ECO:0000256" key="3">
    <source>
        <dbReference type="ARBA" id="ARBA00022475"/>
    </source>
</evidence>
<feature type="compositionally biased region" description="Polar residues" evidence="13">
    <location>
        <begin position="1"/>
        <end position="13"/>
    </location>
</feature>
<feature type="transmembrane region" description="Helical" evidence="14">
    <location>
        <begin position="1174"/>
        <end position="1193"/>
    </location>
</feature>
<evidence type="ECO:0000256" key="7">
    <source>
        <dbReference type="ARBA" id="ARBA00022989"/>
    </source>
</evidence>
<keyword evidence="10" id="KW-0325">Glycoprotein</keyword>
<dbReference type="SUPFAM" id="SSF53448">
    <property type="entry name" value="Nucleotide-diphospho-sugar transferases"/>
    <property type="match status" value="1"/>
</dbReference>
<evidence type="ECO:0000256" key="11">
    <source>
        <dbReference type="ARBA" id="ARBA00046329"/>
    </source>
</evidence>
<evidence type="ECO:0000256" key="5">
    <source>
        <dbReference type="ARBA" id="ARBA00022679"/>
    </source>
</evidence>
<feature type="transmembrane region" description="Helical" evidence="14">
    <location>
        <begin position="367"/>
        <end position="387"/>
    </location>
</feature>
<dbReference type="Gene3D" id="1.10.150.50">
    <property type="entry name" value="Transcription Factor, Ets-1"/>
    <property type="match status" value="2"/>
</dbReference>
<dbReference type="GO" id="GO:0005886">
    <property type="term" value="C:plasma membrane"/>
    <property type="evidence" value="ECO:0007669"/>
    <property type="project" value="UniProtKB-SubCell"/>
</dbReference>
<dbReference type="SMART" id="SM00454">
    <property type="entry name" value="SAM"/>
    <property type="match status" value="2"/>
</dbReference>
<evidence type="ECO:0000256" key="10">
    <source>
        <dbReference type="ARBA" id="ARBA00023180"/>
    </source>
</evidence>
<dbReference type="InterPro" id="IPR013761">
    <property type="entry name" value="SAM/pointed_sf"/>
</dbReference>
<feature type="transmembrane region" description="Helical" evidence="14">
    <location>
        <begin position="393"/>
        <end position="412"/>
    </location>
</feature>
<feature type="region of interest" description="Disordered" evidence="13">
    <location>
        <begin position="1"/>
        <end position="132"/>
    </location>
</feature>
<feature type="transmembrane region" description="Helical" evidence="14">
    <location>
        <begin position="1502"/>
        <end position="1522"/>
    </location>
</feature>
<feature type="transmembrane region" description="Helical" evidence="14">
    <location>
        <begin position="556"/>
        <end position="575"/>
    </location>
</feature>
<comment type="catalytic activity">
    <reaction evidence="12">
        <text>[(1-&gt;4)-N-acetyl-beta-D-glucosaminyl](n) + UDP-N-acetyl-alpha-D-glucosamine = [(1-&gt;4)-N-acetyl-beta-D-glucosaminyl](n+1) + UDP + H(+)</text>
        <dbReference type="Rhea" id="RHEA:16637"/>
        <dbReference type="Rhea" id="RHEA-COMP:9593"/>
        <dbReference type="Rhea" id="RHEA-COMP:9595"/>
        <dbReference type="ChEBI" id="CHEBI:15378"/>
        <dbReference type="ChEBI" id="CHEBI:17029"/>
        <dbReference type="ChEBI" id="CHEBI:57705"/>
        <dbReference type="ChEBI" id="CHEBI:58223"/>
        <dbReference type="EC" id="2.4.1.16"/>
    </reaction>
</comment>
<evidence type="ECO:0000259" key="15">
    <source>
        <dbReference type="PROSITE" id="PS50105"/>
    </source>
</evidence>
<evidence type="ECO:0000256" key="14">
    <source>
        <dbReference type="SAM" id="Phobius"/>
    </source>
</evidence>
<dbReference type="InterPro" id="IPR029044">
    <property type="entry name" value="Nucleotide-diphossugar_trans"/>
</dbReference>
<comment type="similarity">
    <text evidence="11">Belongs to the chitin synthase family. Class IV subfamily.</text>
</comment>
<feature type="region of interest" description="Disordered" evidence="13">
    <location>
        <begin position="1254"/>
        <end position="1285"/>
    </location>
</feature>
<evidence type="ECO:0000256" key="13">
    <source>
        <dbReference type="SAM" id="MobiDB-lite"/>
    </source>
</evidence>
<evidence type="ECO:0000256" key="4">
    <source>
        <dbReference type="ARBA" id="ARBA00022676"/>
    </source>
</evidence>